<dbReference type="NCBIfam" id="NF033625">
    <property type="entry name" value="HpxZ"/>
    <property type="match status" value="1"/>
</dbReference>
<evidence type="ECO:0000313" key="2">
    <source>
        <dbReference type="EMBL" id="QUS36303.1"/>
    </source>
</evidence>
<dbReference type="InterPro" id="IPR023631">
    <property type="entry name" value="Amidase_dom"/>
</dbReference>
<dbReference type="PANTHER" id="PTHR46310:SF7">
    <property type="entry name" value="AMIDASE 1"/>
    <property type="match status" value="1"/>
</dbReference>
<accession>A0A8J8MU75</accession>
<dbReference type="Gene3D" id="3.10.450.50">
    <property type="match status" value="1"/>
</dbReference>
<name>A0A8J8MU75_9RHOB</name>
<feature type="domain" description="Amidase" evidence="1">
    <location>
        <begin position="417"/>
        <end position="511"/>
    </location>
</feature>
<dbReference type="AlphaFoldDB" id="A0A8J8MU75"/>
<dbReference type="NCBIfam" id="NF006169">
    <property type="entry name" value="PRK08310.1"/>
    <property type="match status" value="1"/>
</dbReference>
<dbReference type="RefSeq" id="WP_211783524.1">
    <property type="nucleotide sequence ID" value="NZ_CP047289.1"/>
</dbReference>
<dbReference type="InterPro" id="IPR024507">
    <property type="entry name" value="AtzH-like"/>
</dbReference>
<dbReference type="SUPFAM" id="SSF54427">
    <property type="entry name" value="NTF2-like"/>
    <property type="match status" value="1"/>
</dbReference>
<dbReference type="PANTHER" id="PTHR46310">
    <property type="entry name" value="AMIDASE 1"/>
    <property type="match status" value="1"/>
</dbReference>
<dbReference type="InterPro" id="IPR036928">
    <property type="entry name" value="AS_sf"/>
</dbReference>
<proteinExistence type="predicted"/>
<dbReference type="PROSITE" id="PS00571">
    <property type="entry name" value="AMIDASES"/>
    <property type="match status" value="1"/>
</dbReference>
<keyword evidence="2" id="KW-0378">Hydrolase</keyword>
<evidence type="ECO:0000259" key="1">
    <source>
        <dbReference type="Pfam" id="PF01425"/>
    </source>
</evidence>
<protein>
    <submittedName>
        <fullName evidence="2">Amidase</fullName>
        <ecNumber evidence="2">3.5.1.4</ecNumber>
    </submittedName>
</protein>
<dbReference type="SUPFAM" id="SSF75304">
    <property type="entry name" value="Amidase signature (AS) enzymes"/>
    <property type="match status" value="1"/>
</dbReference>
<dbReference type="GO" id="GO:0004040">
    <property type="term" value="F:amidase activity"/>
    <property type="evidence" value="ECO:0007669"/>
    <property type="project" value="UniProtKB-EC"/>
</dbReference>
<organism evidence="2 3">
    <name type="scientific">Falsirhodobacter algicola</name>
    <dbReference type="NCBI Taxonomy" id="2692330"/>
    <lineage>
        <taxon>Bacteria</taxon>
        <taxon>Pseudomonadati</taxon>
        <taxon>Pseudomonadota</taxon>
        <taxon>Alphaproteobacteria</taxon>
        <taxon>Rhodobacterales</taxon>
        <taxon>Paracoccaceae</taxon>
        <taxon>Falsirhodobacter</taxon>
    </lineage>
</organism>
<dbReference type="Pfam" id="PF11533">
    <property type="entry name" value="AtzH-like"/>
    <property type="match status" value="1"/>
</dbReference>
<dbReference type="EC" id="3.5.1.4" evidence="2"/>
<feature type="domain" description="Amidase" evidence="1">
    <location>
        <begin position="155"/>
        <end position="307"/>
    </location>
</feature>
<dbReference type="Pfam" id="PF01425">
    <property type="entry name" value="Amidase"/>
    <property type="match status" value="2"/>
</dbReference>
<sequence length="530" mass="56985">MTLNKAETLATVTKLVDDYEAALVGNDVDTLDRMFWDSAHTVRYGATECLYGQDEILAFRKGRNAKGIARTVTRRAITTIGDDLAIANLEFRREGELRTGRQSQTWARFPEGWRVISAHVSWMDDAPGAKTTPAPDPFDAFVPGTRTTIGGGFAGRLAGRTFGVKDIFDVKGLSTGCGHPLRREQAAPSPRNASCVDAVLREGATCIGKTHTDELAYSLNGENWHYGTPVNPAAKGRIPGGSSSGSAVAVAGGLVDFAIGSDTGGSVRVPASYCGVWGMRPTHGVIPMDGAMPFAPSFDSVGWFAADPELLRDVGTCLLPRQDLHRIRRILVLRDGMQLLAPEAASALEAGLSALRGLPMTDVTLCPDGLTPLATAFRYHQGYEIWEQLGGWIRAHQPTFGPGIADRFVWASGITAEEFAQARALRAEFTARIRDLCAEDTLLVLPTVPDIAPLLGQSATELEDFRNKALQLLCIAGLAGLPQINMPLGQLPGGPIGLSIIGAQNNDRTMLRFVHEMARSIMPQPEVSDR</sequence>
<dbReference type="KEGG" id="fap:GR316_08505"/>
<dbReference type="Gene3D" id="3.90.1300.10">
    <property type="entry name" value="Amidase signature (AS) domain"/>
    <property type="match status" value="1"/>
</dbReference>
<dbReference type="EMBL" id="CP047289">
    <property type="protein sequence ID" value="QUS36303.1"/>
    <property type="molecule type" value="Genomic_DNA"/>
</dbReference>
<keyword evidence="3" id="KW-1185">Reference proteome</keyword>
<dbReference type="InterPro" id="IPR020556">
    <property type="entry name" value="Amidase_CS"/>
</dbReference>
<dbReference type="Proteomes" id="UP000679284">
    <property type="component" value="Chromosome"/>
</dbReference>
<reference evidence="2" key="1">
    <citation type="submission" date="2020-01" db="EMBL/GenBank/DDBJ databases">
        <authorList>
            <person name="Yang Y."/>
            <person name="Kwon Y.M."/>
        </authorList>
    </citation>
    <scope>NUCLEOTIDE SEQUENCE</scope>
    <source>
        <strain evidence="2">PG104</strain>
    </source>
</reference>
<gene>
    <name evidence="2" type="ORF">GR316_08505</name>
</gene>
<dbReference type="InterPro" id="IPR032710">
    <property type="entry name" value="NTF2-like_dom_sf"/>
</dbReference>
<evidence type="ECO:0000313" key="3">
    <source>
        <dbReference type="Proteomes" id="UP000679284"/>
    </source>
</evidence>